<keyword evidence="3" id="KW-1185">Reference proteome</keyword>
<dbReference type="EMBL" id="KL217399">
    <property type="protein sequence ID" value="KFV77023.1"/>
    <property type="molecule type" value="Genomic_DNA"/>
</dbReference>
<dbReference type="PANTHER" id="PTHR15225">
    <property type="entry name" value="INTERFERON-INDUCED PROTEIN 35/NMI N-MYC/STAT INTERACTING PROTEIN"/>
    <property type="match status" value="1"/>
</dbReference>
<feature type="domain" description="NID" evidence="1">
    <location>
        <begin position="92"/>
        <end position="182"/>
    </location>
</feature>
<protein>
    <submittedName>
        <fullName evidence="2">N-myc-interactor</fullName>
    </submittedName>
</protein>
<feature type="domain" description="NID" evidence="1">
    <location>
        <begin position="1"/>
        <end position="81"/>
    </location>
</feature>
<gene>
    <name evidence="2" type="ORF">N307_15435</name>
</gene>
<proteinExistence type="predicted"/>
<dbReference type="AlphaFoldDB" id="A0A093H364"/>
<dbReference type="STRING" id="118200.A0A093H364"/>
<sequence length="197" mass="22035">VAQMLVNKGKHTVILDNKPVEVTAQPVTLDKAIRVELHVTISGKEINVSDIPDLSIPDDWMRDKLELNFYKAGKGAAGEVKDVAYDRQSRTAAITFCKPGAAQSFVRCTEYPLFVNGRFFWLSVSPSTTMHSDKCQVYRGVSKKTLLLQGIPGIDEEDEESIQDMVEIHFQRPSNGGGEIEAIKYVLNRATWVCFEE</sequence>
<dbReference type="Pfam" id="PF07292">
    <property type="entry name" value="NID"/>
    <property type="match status" value="2"/>
</dbReference>
<dbReference type="InterPro" id="IPR009909">
    <property type="entry name" value="Nmi/IFP35_dom"/>
</dbReference>
<dbReference type="GO" id="GO:0005737">
    <property type="term" value="C:cytoplasm"/>
    <property type="evidence" value="ECO:0007669"/>
    <property type="project" value="TreeGrafter"/>
</dbReference>
<dbReference type="Proteomes" id="UP000053875">
    <property type="component" value="Unassembled WGS sequence"/>
</dbReference>
<organism evidence="2 3">
    <name type="scientific">Dryobates pubescens</name>
    <name type="common">Downy woodpecker</name>
    <name type="synonym">Picoides pubescens</name>
    <dbReference type="NCBI Taxonomy" id="118200"/>
    <lineage>
        <taxon>Eukaryota</taxon>
        <taxon>Metazoa</taxon>
        <taxon>Chordata</taxon>
        <taxon>Craniata</taxon>
        <taxon>Vertebrata</taxon>
        <taxon>Euteleostomi</taxon>
        <taxon>Archelosauria</taxon>
        <taxon>Archosauria</taxon>
        <taxon>Dinosauria</taxon>
        <taxon>Saurischia</taxon>
        <taxon>Theropoda</taxon>
        <taxon>Coelurosauria</taxon>
        <taxon>Aves</taxon>
        <taxon>Neognathae</taxon>
        <taxon>Neoaves</taxon>
        <taxon>Telluraves</taxon>
        <taxon>Coraciimorphae</taxon>
        <taxon>Piciformes</taxon>
        <taxon>Picidae</taxon>
        <taxon>Dryobates</taxon>
    </lineage>
</organism>
<evidence type="ECO:0000313" key="2">
    <source>
        <dbReference type="EMBL" id="KFV77023.1"/>
    </source>
</evidence>
<reference evidence="2 3" key="1">
    <citation type="submission" date="2014-04" db="EMBL/GenBank/DDBJ databases">
        <title>Genome evolution of avian class.</title>
        <authorList>
            <person name="Zhang G."/>
            <person name="Li C."/>
        </authorList>
    </citation>
    <scope>NUCLEOTIDE SEQUENCE [LARGE SCALE GENOMIC DNA]</scope>
    <source>
        <strain evidence="2">BGI_N307</strain>
    </source>
</reference>
<name>A0A093H364_DRYPU</name>
<evidence type="ECO:0000313" key="3">
    <source>
        <dbReference type="Proteomes" id="UP000053875"/>
    </source>
</evidence>
<feature type="non-terminal residue" evidence="2">
    <location>
        <position position="1"/>
    </location>
</feature>
<dbReference type="PANTHER" id="PTHR15225:SF4">
    <property type="entry name" value="N-MYC-INTERACTOR"/>
    <property type="match status" value="1"/>
</dbReference>
<evidence type="ECO:0000259" key="1">
    <source>
        <dbReference type="Pfam" id="PF07292"/>
    </source>
</evidence>
<feature type="non-terminal residue" evidence="2">
    <location>
        <position position="197"/>
    </location>
</feature>
<accession>A0A093H364</accession>